<dbReference type="SUPFAM" id="SSF51735">
    <property type="entry name" value="NAD(P)-binding Rossmann-fold domains"/>
    <property type="match status" value="1"/>
</dbReference>
<reference evidence="2 3" key="1">
    <citation type="submission" date="2021-03" db="EMBL/GenBank/DDBJ databases">
        <title>Genomic Encyclopedia of Type Strains, Phase IV (KMG-IV): sequencing the most valuable type-strain genomes for metagenomic binning, comparative biology and taxonomic classification.</title>
        <authorList>
            <person name="Goeker M."/>
        </authorList>
    </citation>
    <scope>NUCLEOTIDE SEQUENCE [LARGE SCALE GENOMIC DNA]</scope>
    <source>
        <strain evidence="2 3">DSM 24950</strain>
    </source>
</reference>
<comment type="caution">
    <text evidence="2">The sequence shown here is derived from an EMBL/GenBank/DDBJ whole genome shotgun (WGS) entry which is preliminary data.</text>
</comment>
<dbReference type="Gene3D" id="3.40.50.720">
    <property type="entry name" value="NAD(P)-binding Rossmann-like Domain"/>
    <property type="match status" value="1"/>
</dbReference>
<evidence type="ECO:0000259" key="1">
    <source>
        <dbReference type="Pfam" id="PF02826"/>
    </source>
</evidence>
<feature type="domain" description="D-isomer specific 2-hydroxyacid dehydrogenase NAD-binding" evidence="1">
    <location>
        <begin position="17"/>
        <end position="53"/>
    </location>
</feature>
<keyword evidence="3" id="KW-1185">Reference proteome</keyword>
<dbReference type="RefSeq" id="WP_167057108.1">
    <property type="nucleotide sequence ID" value="NZ_JAAOZR010000014.1"/>
</dbReference>
<evidence type="ECO:0000313" key="2">
    <source>
        <dbReference type="EMBL" id="MBP1967167.1"/>
    </source>
</evidence>
<dbReference type="InterPro" id="IPR006140">
    <property type="entry name" value="D-isomer_DH_NAD-bd"/>
</dbReference>
<dbReference type="EMBL" id="JAGGKV010000029">
    <property type="protein sequence ID" value="MBP1967167.1"/>
    <property type="molecule type" value="Genomic_DNA"/>
</dbReference>
<gene>
    <name evidence="2" type="ORF">J2Z65_006431</name>
</gene>
<evidence type="ECO:0000313" key="3">
    <source>
        <dbReference type="Proteomes" id="UP001519344"/>
    </source>
</evidence>
<name>A0ABS4I8B5_9BACL</name>
<accession>A0ABS4I8B5</accession>
<dbReference type="Proteomes" id="UP001519344">
    <property type="component" value="Unassembled WGS sequence"/>
</dbReference>
<dbReference type="InterPro" id="IPR036291">
    <property type="entry name" value="NAD(P)-bd_dom_sf"/>
</dbReference>
<dbReference type="Pfam" id="PF02826">
    <property type="entry name" value="2-Hacid_dh_C"/>
    <property type="match status" value="1"/>
</dbReference>
<sequence length="70" mass="7544">MKAAASRSVDIRESSEIAEGMIAGAGLDVLSIELLAPDHPLIQASNCIITLHMEWATRTSKIPFIGFYGK</sequence>
<protein>
    <submittedName>
        <fullName evidence="2">Phosphoglycerate dehydrogenase-like enzyme</fullName>
    </submittedName>
</protein>
<proteinExistence type="predicted"/>
<organism evidence="2 3">
    <name type="scientific">Paenibacillus aceris</name>
    <dbReference type="NCBI Taxonomy" id="869555"/>
    <lineage>
        <taxon>Bacteria</taxon>
        <taxon>Bacillati</taxon>
        <taxon>Bacillota</taxon>
        <taxon>Bacilli</taxon>
        <taxon>Bacillales</taxon>
        <taxon>Paenibacillaceae</taxon>
        <taxon>Paenibacillus</taxon>
    </lineage>
</organism>